<dbReference type="PANTHER" id="PTHR33067">
    <property type="entry name" value="RNA-DIRECTED DNA POLYMERASE-RELATED"/>
    <property type="match status" value="1"/>
</dbReference>
<evidence type="ECO:0008006" key="2">
    <source>
        <dbReference type="Google" id="ProtNLM"/>
    </source>
</evidence>
<reference evidence="1" key="1">
    <citation type="journal article" date="2019" name="Sci. Rep.">
        <title>Draft genome of Tanacetum cinerariifolium, the natural source of mosquito coil.</title>
        <authorList>
            <person name="Yamashiro T."/>
            <person name="Shiraishi A."/>
            <person name="Satake H."/>
            <person name="Nakayama K."/>
        </authorList>
    </citation>
    <scope>NUCLEOTIDE SEQUENCE</scope>
</reference>
<dbReference type="PANTHER" id="PTHR33067:SF9">
    <property type="entry name" value="RNA-DIRECTED DNA POLYMERASE"/>
    <property type="match status" value="1"/>
</dbReference>
<sequence length="531" mass="59274">FILEESLVDTMADQRTMAELLRAPTDGYAEANVVPLILAEKFELKHSLINIMTSNQFFGLEKGNPHDHIRCDANSSSSSEIAKLTHAVNQQTSAVTTAILKQFQATSPLASVKAVDEICVTCGGAHPGIVIDGPSVPMPPPFVNPEEDERVEVTLINPELELENTPLNENCLAVILKKLPEKLGDPRKFIIPYGFSELNCKALADIAGIAIDVFVSVEKFTFPANFVIFYYESDPRVPLILGRPFLRTARAMIDVHREEMILCDDDERLTLNMRHDASSYSNQPQKESINMINIYDDSHEDYLEDLFATNHLSGNPTFSSHIDLTLPEVKDDIFDPKGDIVQIEKLLNLDSTKYLPSPHNINPLSGSTTSSSPNHLLEEFADELALITFPSRNDDLLFDIKSNILMTIFLIPFPRCSPMNIQLESNTVDVYNDPFDSKGEKIKESKLLIGELDLSRSSDFLPSPEYVSFLFEDFSEVDALPSTNNEDKVFNLGILIHENLSESNVQTKPDKNVDKITICNASLILEDFNPP</sequence>
<dbReference type="InterPro" id="IPR021109">
    <property type="entry name" value="Peptidase_aspartic_dom_sf"/>
</dbReference>
<name>A0A699JUG6_TANCI</name>
<dbReference type="AlphaFoldDB" id="A0A699JUG6"/>
<organism evidence="1">
    <name type="scientific">Tanacetum cinerariifolium</name>
    <name type="common">Dalmatian daisy</name>
    <name type="synonym">Chrysanthemum cinerariifolium</name>
    <dbReference type="NCBI Taxonomy" id="118510"/>
    <lineage>
        <taxon>Eukaryota</taxon>
        <taxon>Viridiplantae</taxon>
        <taxon>Streptophyta</taxon>
        <taxon>Embryophyta</taxon>
        <taxon>Tracheophyta</taxon>
        <taxon>Spermatophyta</taxon>
        <taxon>Magnoliopsida</taxon>
        <taxon>eudicotyledons</taxon>
        <taxon>Gunneridae</taxon>
        <taxon>Pentapetalae</taxon>
        <taxon>asterids</taxon>
        <taxon>campanulids</taxon>
        <taxon>Asterales</taxon>
        <taxon>Asteraceae</taxon>
        <taxon>Asteroideae</taxon>
        <taxon>Anthemideae</taxon>
        <taxon>Anthemidinae</taxon>
        <taxon>Tanacetum</taxon>
    </lineage>
</organism>
<gene>
    <name evidence="1" type="ORF">Tci_626200</name>
</gene>
<dbReference type="EMBL" id="BKCJ010442419">
    <property type="protein sequence ID" value="GFA54228.1"/>
    <property type="molecule type" value="Genomic_DNA"/>
</dbReference>
<proteinExistence type="predicted"/>
<feature type="non-terminal residue" evidence="1">
    <location>
        <position position="1"/>
    </location>
</feature>
<protein>
    <recommendedName>
        <fullName evidence="2">Reverse transcriptase domain-containing protein</fullName>
    </recommendedName>
</protein>
<comment type="caution">
    <text evidence="1">The sequence shown here is derived from an EMBL/GenBank/DDBJ whole genome shotgun (WGS) entry which is preliminary data.</text>
</comment>
<dbReference type="Gene3D" id="2.40.70.10">
    <property type="entry name" value="Acid Proteases"/>
    <property type="match status" value="1"/>
</dbReference>
<accession>A0A699JUG6</accession>
<feature type="non-terminal residue" evidence="1">
    <location>
        <position position="531"/>
    </location>
</feature>
<evidence type="ECO:0000313" key="1">
    <source>
        <dbReference type="EMBL" id="GFA54228.1"/>
    </source>
</evidence>